<keyword evidence="1" id="KW-0732">Signal</keyword>
<dbReference type="AlphaFoldDB" id="A0A7J7K5A7"/>
<proteinExistence type="predicted"/>
<evidence type="ECO:0000313" key="3">
    <source>
        <dbReference type="Proteomes" id="UP000593567"/>
    </source>
</evidence>
<organism evidence="2 3">
    <name type="scientific">Bugula neritina</name>
    <name type="common">Brown bryozoan</name>
    <name type="synonym">Sertularia neritina</name>
    <dbReference type="NCBI Taxonomy" id="10212"/>
    <lineage>
        <taxon>Eukaryota</taxon>
        <taxon>Metazoa</taxon>
        <taxon>Spiralia</taxon>
        <taxon>Lophotrochozoa</taxon>
        <taxon>Bryozoa</taxon>
        <taxon>Gymnolaemata</taxon>
        <taxon>Cheilostomatida</taxon>
        <taxon>Flustrina</taxon>
        <taxon>Buguloidea</taxon>
        <taxon>Bugulidae</taxon>
        <taxon>Bugula</taxon>
    </lineage>
</organism>
<comment type="caution">
    <text evidence="2">The sequence shown here is derived from an EMBL/GenBank/DDBJ whole genome shotgun (WGS) entry which is preliminary data.</text>
</comment>
<feature type="signal peptide" evidence="1">
    <location>
        <begin position="1"/>
        <end position="23"/>
    </location>
</feature>
<sequence length="66" mass="7601">MLVYLKLHLLLLLQALHQRTVRMGKLTILTSADALIESLISKAYKKALDFYEQEMKVITNILTVNK</sequence>
<dbReference type="Proteomes" id="UP000593567">
    <property type="component" value="Unassembled WGS sequence"/>
</dbReference>
<accession>A0A7J7K5A7</accession>
<evidence type="ECO:0000256" key="1">
    <source>
        <dbReference type="SAM" id="SignalP"/>
    </source>
</evidence>
<keyword evidence="3" id="KW-1185">Reference proteome</keyword>
<protein>
    <submittedName>
        <fullName evidence="2">Uncharacterized protein</fullName>
    </submittedName>
</protein>
<feature type="chain" id="PRO_5029577704" evidence="1">
    <location>
        <begin position="24"/>
        <end position="66"/>
    </location>
</feature>
<reference evidence="2" key="1">
    <citation type="submission" date="2020-06" db="EMBL/GenBank/DDBJ databases">
        <title>Draft genome of Bugula neritina, a colonial animal packing powerful symbionts and potential medicines.</title>
        <authorList>
            <person name="Rayko M."/>
        </authorList>
    </citation>
    <scope>NUCLEOTIDE SEQUENCE [LARGE SCALE GENOMIC DNA]</scope>
    <source>
        <strain evidence="2">Kwan_BN1</strain>
    </source>
</reference>
<evidence type="ECO:0000313" key="2">
    <source>
        <dbReference type="EMBL" id="KAF6033812.1"/>
    </source>
</evidence>
<gene>
    <name evidence="2" type="ORF">EB796_007878</name>
</gene>
<name>A0A7J7K5A7_BUGNE</name>
<dbReference type="EMBL" id="VXIV02001231">
    <property type="protein sequence ID" value="KAF6033812.1"/>
    <property type="molecule type" value="Genomic_DNA"/>
</dbReference>